<dbReference type="AlphaFoldDB" id="A0A5C8I1C4"/>
<dbReference type="Proteomes" id="UP000321034">
    <property type="component" value="Unassembled WGS sequence"/>
</dbReference>
<organism evidence="1 2">
    <name type="scientific">Microbacterium hatanonis</name>
    <dbReference type="NCBI Taxonomy" id="404366"/>
    <lineage>
        <taxon>Bacteria</taxon>
        <taxon>Bacillati</taxon>
        <taxon>Actinomycetota</taxon>
        <taxon>Actinomycetes</taxon>
        <taxon>Micrococcales</taxon>
        <taxon>Microbacteriaceae</taxon>
        <taxon>Microbacterium</taxon>
    </lineage>
</organism>
<dbReference type="OrthoDB" id="9790012at2"/>
<evidence type="ECO:0000313" key="1">
    <source>
        <dbReference type="EMBL" id="TXK12802.1"/>
    </source>
</evidence>
<comment type="caution">
    <text evidence="1">The sequence shown here is derived from an EMBL/GenBank/DDBJ whole genome shotgun (WGS) entry which is preliminary data.</text>
</comment>
<gene>
    <name evidence="1" type="ORF">FVP77_04925</name>
</gene>
<dbReference type="InterPro" id="IPR029055">
    <property type="entry name" value="Ntn_hydrolases_N"/>
</dbReference>
<dbReference type="RefSeq" id="WP_147893508.1">
    <property type="nucleotide sequence ID" value="NZ_BAAANR010000001.1"/>
</dbReference>
<reference evidence="1 2" key="1">
    <citation type="submission" date="2019-08" db="EMBL/GenBank/DDBJ databases">
        <authorList>
            <person name="Dong K."/>
        </authorList>
    </citation>
    <scope>NUCLEOTIDE SEQUENCE [LARGE SCALE GENOMIC DNA]</scope>
    <source>
        <strain evidence="1 2">JCM14558</strain>
    </source>
</reference>
<dbReference type="Pfam" id="PF06267">
    <property type="entry name" value="DUF1028"/>
    <property type="match status" value="1"/>
</dbReference>
<proteinExistence type="predicted"/>
<protein>
    <submittedName>
        <fullName evidence="1">DUF1028 domain-containing protein</fullName>
    </submittedName>
</protein>
<dbReference type="PANTHER" id="PTHR39328:SF1">
    <property type="entry name" value="BLL2871 PROTEIN"/>
    <property type="match status" value="1"/>
</dbReference>
<dbReference type="InterPro" id="IPR010430">
    <property type="entry name" value="DUF1028"/>
</dbReference>
<accession>A0A5C8I1C4</accession>
<dbReference type="PANTHER" id="PTHR39328">
    <property type="entry name" value="BLL2871 PROTEIN"/>
    <property type="match status" value="1"/>
</dbReference>
<keyword evidence="2" id="KW-1185">Reference proteome</keyword>
<dbReference type="SUPFAM" id="SSF56235">
    <property type="entry name" value="N-terminal nucleophile aminohydrolases (Ntn hydrolases)"/>
    <property type="match status" value="1"/>
</dbReference>
<dbReference type="Gene3D" id="3.60.20.10">
    <property type="entry name" value="Glutamine Phosphoribosylpyrophosphate, subunit 1, domain 1"/>
    <property type="match status" value="1"/>
</dbReference>
<dbReference type="EMBL" id="VRSV01000001">
    <property type="protein sequence ID" value="TXK12802.1"/>
    <property type="molecule type" value="Genomic_DNA"/>
</dbReference>
<sequence length="240" mass="25866">MTFSIIATDPLTGAVGVCQGTGSIALASRCPQLSGGVAVTSQWHSDWRLGMRALELGRSGMDPRLILAALSETDPLFSYRQLGIVLDDGRVAAHTGDFEGGQRYAGHRVGTGYAALGNGIVGPDVLDALAETFESLVDVAFEERLMRSLEAGLAAGGEGRTHVSSSLITTVRGERRPRIDIRVDIAPEGADSIRELRRIFDVYGPLMEYYSDYWLEHPEVDGDEWLAMGSPRSASRQLVG</sequence>
<name>A0A5C8I1C4_9MICO</name>
<evidence type="ECO:0000313" key="2">
    <source>
        <dbReference type="Proteomes" id="UP000321034"/>
    </source>
</evidence>